<accession>A0A4C1XAK5</accession>
<evidence type="ECO:0000313" key="2">
    <source>
        <dbReference type="Proteomes" id="UP000299102"/>
    </source>
</evidence>
<gene>
    <name evidence="1" type="ORF">EVAR_45539_1</name>
</gene>
<organism evidence="1 2">
    <name type="scientific">Eumeta variegata</name>
    <name type="common">Bagworm moth</name>
    <name type="synonym">Eumeta japonica</name>
    <dbReference type="NCBI Taxonomy" id="151549"/>
    <lineage>
        <taxon>Eukaryota</taxon>
        <taxon>Metazoa</taxon>
        <taxon>Ecdysozoa</taxon>
        <taxon>Arthropoda</taxon>
        <taxon>Hexapoda</taxon>
        <taxon>Insecta</taxon>
        <taxon>Pterygota</taxon>
        <taxon>Neoptera</taxon>
        <taxon>Endopterygota</taxon>
        <taxon>Lepidoptera</taxon>
        <taxon>Glossata</taxon>
        <taxon>Ditrysia</taxon>
        <taxon>Tineoidea</taxon>
        <taxon>Psychidae</taxon>
        <taxon>Oiketicinae</taxon>
        <taxon>Eumeta</taxon>
    </lineage>
</organism>
<proteinExistence type="predicted"/>
<reference evidence="1 2" key="1">
    <citation type="journal article" date="2019" name="Commun. Biol.">
        <title>The bagworm genome reveals a unique fibroin gene that provides high tensile strength.</title>
        <authorList>
            <person name="Kono N."/>
            <person name="Nakamura H."/>
            <person name="Ohtoshi R."/>
            <person name="Tomita M."/>
            <person name="Numata K."/>
            <person name="Arakawa K."/>
        </authorList>
    </citation>
    <scope>NUCLEOTIDE SEQUENCE [LARGE SCALE GENOMIC DNA]</scope>
</reference>
<sequence length="128" mass="14739">MSQVRLWPHFGVRRMIKPMAPAGDGGSRKSFSPSFWEGEALRLFNFGKLDERRRYLRFSARMRGERRVGRARDPNCYEINIDVPLLMGRPVSALPGRVLQQTNPREMPKILPLHTSSQIYTVTDGYCS</sequence>
<keyword evidence="2" id="KW-1185">Reference proteome</keyword>
<protein>
    <submittedName>
        <fullName evidence="1">Uncharacterized protein</fullName>
    </submittedName>
</protein>
<comment type="caution">
    <text evidence="1">The sequence shown here is derived from an EMBL/GenBank/DDBJ whole genome shotgun (WGS) entry which is preliminary data.</text>
</comment>
<name>A0A4C1XAK5_EUMVA</name>
<dbReference type="EMBL" id="BGZK01000759">
    <property type="protein sequence ID" value="GBP59359.1"/>
    <property type="molecule type" value="Genomic_DNA"/>
</dbReference>
<evidence type="ECO:0000313" key="1">
    <source>
        <dbReference type="EMBL" id="GBP59359.1"/>
    </source>
</evidence>
<dbReference type="Proteomes" id="UP000299102">
    <property type="component" value="Unassembled WGS sequence"/>
</dbReference>
<dbReference type="AlphaFoldDB" id="A0A4C1XAK5"/>